<dbReference type="OrthoDB" id="5124141at2"/>
<accession>A0A0P6XXM2</accession>
<organism evidence="1 2">
    <name type="scientific">Herpetosiphon geysericola</name>
    <dbReference type="NCBI Taxonomy" id="70996"/>
    <lineage>
        <taxon>Bacteria</taxon>
        <taxon>Bacillati</taxon>
        <taxon>Chloroflexota</taxon>
        <taxon>Chloroflexia</taxon>
        <taxon>Herpetosiphonales</taxon>
        <taxon>Herpetosiphonaceae</taxon>
        <taxon>Herpetosiphon</taxon>
    </lineage>
</organism>
<proteinExistence type="predicted"/>
<dbReference type="STRING" id="70996.SE18_21680"/>
<dbReference type="EMBL" id="LGKP01000035">
    <property type="protein sequence ID" value="KPL81286.1"/>
    <property type="molecule type" value="Genomic_DNA"/>
</dbReference>
<evidence type="ECO:0000313" key="2">
    <source>
        <dbReference type="Proteomes" id="UP000050277"/>
    </source>
</evidence>
<protein>
    <recommendedName>
        <fullName evidence="3">FCP1 homology domain-containing protein</fullName>
    </recommendedName>
</protein>
<gene>
    <name evidence="1" type="ORF">SE18_21680</name>
</gene>
<dbReference type="AlphaFoldDB" id="A0A0P6XXM2"/>
<evidence type="ECO:0000313" key="1">
    <source>
        <dbReference type="EMBL" id="KPL81286.1"/>
    </source>
</evidence>
<dbReference type="Proteomes" id="UP000050277">
    <property type="component" value="Unassembled WGS sequence"/>
</dbReference>
<reference evidence="1 2" key="1">
    <citation type="submission" date="2015-07" db="EMBL/GenBank/DDBJ databases">
        <title>Whole genome sequence of Herpetosiphon geysericola DSM 7119.</title>
        <authorList>
            <person name="Hemp J."/>
            <person name="Ward L.M."/>
            <person name="Pace L.A."/>
            <person name="Fischer W.W."/>
        </authorList>
    </citation>
    <scope>NUCLEOTIDE SEQUENCE [LARGE SCALE GENOMIC DNA]</scope>
    <source>
        <strain evidence="1 2">DSM 7119</strain>
    </source>
</reference>
<sequence>MDKLDWHDLRPIILLDIDGVINMFGRLGPTQQRIPPGIPVQYPPQIHASIARLAKLGQLIWCSTWLQLANFGLHSDLGLPELPLIEPLAENPKAILWKLNSVAKHLAEWQKPIIWIEDGFRPQVHSWAQQRSQQGRFTQLIDVRETGLIPQVVDQLEQTLARFAA</sequence>
<keyword evidence="2" id="KW-1185">Reference proteome</keyword>
<dbReference type="RefSeq" id="WP_054536555.1">
    <property type="nucleotide sequence ID" value="NZ_LGKP01000035.1"/>
</dbReference>
<name>A0A0P6XXM2_9CHLR</name>
<comment type="caution">
    <text evidence="1">The sequence shown here is derived from an EMBL/GenBank/DDBJ whole genome shotgun (WGS) entry which is preliminary data.</text>
</comment>
<evidence type="ECO:0008006" key="3">
    <source>
        <dbReference type="Google" id="ProtNLM"/>
    </source>
</evidence>